<dbReference type="InterPro" id="IPR043128">
    <property type="entry name" value="Rev_trsase/Diguanyl_cyclase"/>
</dbReference>
<dbReference type="SMART" id="SM00052">
    <property type="entry name" value="EAL"/>
    <property type="match status" value="1"/>
</dbReference>
<evidence type="ECO:0000256" key="1">
    <source>
        <dbReference type="SAM" id="Coils"/>
    </source>
</evidence>
<dbReference type="RefSeq" id="WP_377151922.1">
    <property type="nucleotide sequence ID" value="NZ_JBHSAF010000007.1"/>
</dbReference>
<dbReference type="SUPFAM" id="SSF141868">
    <property type="entry name" value="EAL domain-like"/>
    <property type="match status" value="1"/>
</dbReference>
<gene>
    <name evidence="4" type="ORF">ACFOSS_08710</name>
</gene>
<dbReference type="CDD" id="cd01949">
    <property type="entry name" value="GGDEF"/>
    <property type="match status" value="1"/>
</dbReference>
<dbReference type="NCBIfam" id="TIGR00254">
    <property type="entry name" value="GGDEF"/>
    <property type="match status" value="1"/>
</dbReference>
<dbReference type="Pfam" id="PF00563">
    <property type="entry name" value="EAL"/>
    <property type="match status" value="1"/>
</dbReference>
<name>A0ABV8CMX0_9GAMM</name>
<dbReference type="InterPro" id="IPR029787">
    <property type="entry name" value="Nucleotide_cyclase"/>
</dbReference>
<comment type="caution">
    <text evidence="4">The sequence shown here is derived from an EMBL/GenBank/DDBJ whole genome shotgun (WGS) entry which is preliminary data.</text>
</comment>
<dbReference type="InterPro" id="IPR035919">
    <property type="entry name" value="EAL_sf"/>
</dbReference>
<evidence type="ECO:0000313" key="4">
    <source>
        <dbReference type="EMBL" id="MFC3913545.1"/>
    </source>
</evidence>
<keyword evidence="1" id="KW-0175">Coiled coil</keyword>
<dbReference type="PANTHER" id="PTHR33121">
    <property type="entry name" value="CYCLIC DI-GMP PHOSPHODIESTERASE PDEF"/>
    <property type="match status" value="1"/>
</dbReference>
<reference evidence="5" key="1">
    <citation type="journal article" date="2019" name="Int. J. Syst. Evol. Microbiol.">
        <title>The Global Catalogue of Microorganisms (GCM) 10K type strain sequencing project: providing services to taxonomists for standard genome sequencing and annotation.</title>
        <authorList>
            <consortium name="The Broad Institute Genomics Platform"/>
            <consortium name="The Broad Institute Genome Sequencing Center for Infectious Disease"/>
            <person name="Wu L."/>
            <person name="Ma J."/>
        </authorList>
    </citation>
    <scope>NUCLEOTIDE SEQUENCE [LARGE SCALE GENOMIC DNA]</scope>
    <source>
        <strain evidence="5">CCUG 54939</strain>
    </source>
</reference>
<proteinExistence type="predicted"/>
<dbReference type="PROSITE" id="PS50887">
    <property type="entry name" value="GGDEF"/>
    <property type="match status" value="1"/>
</dbReference>
<dbReference type="PROSITE" id="PS50883">
    <property type="entry name" value="EAL"/>
    <property type="match status" value="1"/>
</dbReference>
<keyword evidence="5" id="KW-1185">Reference proteome</keyword>
<dbReference type="InterPro" id="IPR050706">
    <property type="entry name" value="Cyclic-di-GMP_PDE-like"/>
</dbReference>
<dbReference type="EMBL" id="JBHSAF010000007">
    <property type="protein sequence ID" value="MFC3913545.1"/>
    <property type="molecule type" value="Genomic_DNA"/>
</dbReference>
<organism evidence="4 5">
    <name type="scientific">Pseudaeromonas sharmana</name>
    <dbReference type="NCBI Taxonomy" id="328412"/>
    <lineage>
        <taxon>Bacteria</taxon>
        <taxon>Pseudomonadati</taxon>
        <taxon>Pseudomonadota</taxon>
        <taxon>Gammaproteobacteria</taxon>
        <taxon>Aeromonadales</taxon>
        <taxon>Aeromonadaceae</taxon>
        <taxon>Pseudaeromonas</taxon>
    </lineage>
</organism>
<feature type="domain" description="EAL" evidence="2">
    <location>
        <begin position="504"/>
        <end position="760"/>
    </location>
</feature>
<evidence type="ECO:0000313" key="5">
    <source>
        <dbReference type="Proteomes" id="UP001595692"/>
    </source>
</evidence>
<dbReference type="SMART" id="SM00267">
    <property type="entry name" value="GGDEF"/>
    <property type="match status" value="1"/>
</dbReference>
<dbReference type="CDD" id="cd01948">
    <property type="entry name" value="EAL"/>
    <property type="match status" value="1"/>
</dbReference>
<evidence type="ECO:0000259" key="3">
    <source>
        <dbReference type="PROSITE" id="PS50887"/>
    </source>
</evidence>
<feature type="coiled-coil region" evidence="1">
    <location>
        <begin position="305"/>
        <end position="335"/>
    </location>
</feature>
<dbReference type="Proteomes" id="UP001595692">
    <property type="component" value="Unassembled WGS sequence"/>
</dbReference>
<dbReference type="InterPro" id="IPR000160">
    <property type="entry name" value="GGDEF_dom"/>
</dbReference>
<dbReference type="Gene3D" id="3.20.20.450">
    <property type="entry name" value="EAL domain"/>
    <property type="match status" value="1"/>
</dbReference>
<dbReference type="InterPro" id="IPR001633">
    <property type="entry name" value="EAL_dom"/>
</dbReference>
<dbReference type="SUPFAM" id="SSF55073">
    <property type="entry name" value="Nucleotide cyclase"/>
    <property type="match status" value="1"/>
</dbReference>
<evidence type="ECO:0000259" key="2">
    <source>
        <dbReference type="PROSITE" id="PS50883"/>
    </source>
</evidence>
<dbReference type="Pfam" id="PF00990">
    <property type="entry name" value="GGDEF"/>
    <property type="match status" value="1"/>
</dbReference>
<protein>
    <submittedName>
        <fullName evidence="4">Bifunctional diguanylate cyclase/phosphodiesterase</fullName>
    </submittedName>
</protein>
<dbReference type="Gene3D" id="3.30.70.270">
    <property type="match status" value="1"/>
</dbReference>
<feature type="domain" description="GGDEF" evidence="3">
    <location>
        <begin position="364"/>
        <end position="497"/>
    </location>
</feature>
<dbReference type="PANTHER" id="PTHR33121:SF70">
    <property type="entry name" value="SIGNALING PROTEIN YKOW"/>
    <property type="match status" value="1"/>
</dbReference>
<sequence>MSPVAPPADLPFERAALATSRQLMALPLPDPEDEQALATLCRLLQDCTPLRYLALVLCEDDAPRLKSVAGLSGSAPEQLVLSECHSEQLPRQQGWGWARIEHGDWRGILAQTQPKYQGLLQHLLEVVASHFSLLQANHLLEITNSPLLNRIPFWQEKIESFTRLLRLGGSLPARQLFAQFDSTLRFWMGAQEVMLLQRRESQVISLYPQNKHLTESLLHELAQPQAVQREEECLHWYSFPILMNRQYYCSLSVALNKPLVTEDRQLLLFMAEQAGLMAELYQLRDFKQHTKATSTPQDSSDKQRLLQLQRSNLRLQRQLKQREELERELQLDAQKDPLTQLANRTLFLHRLDHALKHYKRYPEDGFAVLLIDLVSLRRVNEQYGDELGDLLLKHIAHILQICIRQNDLVARLSGDEFILLLDASAHAEHITPVISRILNQLQQPLLLDGNEVTIHANLGVATASPTVDEAAQLLRQADIATFQAKRRGLNQAVFYSELCDVPDHLSPEQSLQQALQDKRILPYVQPVMRLKDRRINHIELVARLLDSSGEVQDAMGFIPLAEQSDLILEIDRTMLRHACGLLTGLYLPLMREHSLRLSLNLSGRHLIDRKHILELIEIIQQADVSAKLFIFEFKERDLMRRDNQTLTLLHELRAKGVGIAVDDFGTGFGSLNSLFHYPVDFIKVDDSFTHRLLKSQRDRSLVRAIRDISHDLGMQVVAEGVEDRIQYQKLMELGCDLAQGHFFSAPMPADALLSILPSRSEPKPT</sequence>
<accession>A0ABV8CMX0</accession>